<gene>
    <name evidence="1" type="ORF">F383_36112</name>
</gene>
<sequence>MDSHLPSSHTSDHLEYALP</sequence>
<protein>
    <submittedName>
        <fullName evidence="1">Uncharacterized protein</fullName>
    </submittedName>
</protein>
<evidence type="ECO:0000313" key="1">
    <source>
        <dbReference type="EMBL" id="KHG08990.1"/>
    </source>
</evidence>
<evidence type="ECO:0000313" key="2">
    <source>
        <dbReference type="Proteomes" id="UP000032142"/>
    </source>
</evidence>
<organism evidence="1 2">
    <name type="scientific">Gossypium arboreum</name>
    <name type="common">Tree cotton</name>
    <name type="synonym">Gossypium nanking</name>
    <dbReference type="NCBI Taxonomy" id="29729"/>
    <lineage>
        <taxon>Eukaryota</taxon>
        <taxon>Viridiplantae</taxon>
        <taxon>Streptophyta</taxon>
        <taxon>Embryophyta</taxon>
        <taxon>Tracheophyta</taxon>
        <taxon>Spermatophyta</taxon>
        <taxon>Magnoliopsida</taxon>
        <taxon>eudicotyledons</taxon>
        <taxon>Gunneridae</taxon>
        <taxon>Pentapetalae</taxon>
        <taxon>rosids</taxon>
        <taxon>malvids</taxon>
        <taxon>Malvales</taxon>
        <taxon>Malvaceae</taxon>
        <taxon>Malvoideae</taxon>
        <taxon>Gossypium</taxon>
    </lineage>
</organism>
<accession>A0A0B0N846</accession>
<dbReference type="EMBL" id="JRRC01519055">
    <property type="protein sequence ID" value="KHG08990.1"/>
    <property type="molecule type" value="Genomic_DNA"/>
</dbReference>
<comment type="caution">
    <text evidence="1">The sequence shown here is derived from an EMBL/GenBank/DDBJ whole genome shotgun (WGS) entry which is preliminary data.</text>
</comment>
<reference evidence="2" key="1">
    <citation type="submission" date="2014-09" db="EMBL/GenBank/DDBJ databases">
        <authorList>
            <person name="Mudge J."/>
            <person name="Ramaraj T."/>
            <person name="Lindquist I.E."/>
            <person name="Bharti A.K."/>
            <person name="Sundararajan A."/>
            <person name="Cameron C.T."/>
            <person name="Woodward J.E."/>
            <person name="May G.D."/>
            <person name="Brubaker C."/>
            <person name="Broadhvest J."/>
            <person name="Wilkins T.A."/>
        </authorList>
    </citation>
    <scope>NUCLEOTIDE SEQUENCE</scope>
    <source>
        <strain evidence="2">cv. AKA8401</strain>
    </source>
</reference>
<dbReference type="AlphaFoldDB" id="A0A0B0N846"/>
<proteinExistence type="predicted"/>
<keyword evidence="2" id="KW-1185">Reference proteome</keyword>
<dbReference type="Proteomes" id="UP000032142">
    <property type="component" value="Unassembled WGS sequence"/>
</dbReference>
<name>A0A0B0N846_GOSAR</name>